<dbReference type="AlphaFoldDB" id="H2YCT8"/>
<keyword evidence="5" id="KW-0539">Nucleus</keyword>
<accession>H2YCT8</accession>
<dbReference type="SUPFAM" id="SSF49265">
    <property type="entry name" value="Fibronectin type III"/>
    <property type="match status" value="1"/>
</dbReference>
<dbReference type="InterPro" id="IPR003961">
    <property type="entry name" value="FN3_dom"/>
</dbReference>
<feature type="compositionally biased region" description="Low complexity" evidence="6">
    <location>
        <begin position="490"/>
        <end position="508"/>
    </location>
</feature>
<keyword evidence="4" id="KW-0677">Repeat</keyword>
<dbReference type="Pfam" id="PF13854">
    <property type="entry name" value="Kelch_HCF"/>
    <property type="match status" value="1"/>
</dbReference>
<dbReference type="FunCoup" id="H2YCT8">
    <property type="interactions" value="350"/>
</dbReference>
<dbReference type="GO" id="GO:0003713">
    <property type="term" value="F:transcription coactivator activity"/>
    <property type="evidence" value="ECO:0007669"/>
    <property type="project" value="TreeGrafter"/>
</dbReference>
<keyword evidence="2" id="KW-0880">Kelch repeat</keyword>
<evidence type="ECO:0000256" key="4">
    <source>
        <dbReference type="ARBA" id="ARBA00022737"/>
    </source>
</evidence>
<reference evidence="8" key="3">
    <citation type="submission" date="2025-09" db="UniProtKB">
        <authorList>
            <consortium name="Ensembl"/>
        </authorList>
    </citation>
    <scope>IDENTIFICATION</scope>
</reference>
<dbReference type="GO" id="GO:0035097">
    <property type="term" value="C:histone methyltransferase complex"/>
    <property type="evidence" value="ECO:0007669"/>
    <property type="project" value="TreeGrafter"/>
</dbReference>
<dbReference type="Gene3D" id="2.120.10.80">
    <property type="entry name" value="Kelch-type beta propeller"/>
    <property type="match status" value="2"/>
</dbReference>
<dbReference type="FunFam" id="2.120.10.80:FF:000015">
    <property type="entry name" value="host cell factor 1 isoform X1"/>
    <property type="match status" value="1"/>
</dbReference>
<dbReference type="eggNOG" id="KOG4152">
    <property type="taxonomic scope" value="Eukaryota"/>
</dbReference>
<dbReference type="Gene3D" id="6.10.250.2590">
    <property type="match status" value="1"/>
</dbReference>
<feature type="compositionally biased region" description="Basic and acidic residues" evidence="6">
    <location>
        <begin position="525"/>
        <end position="534"/>
    </location>
</feature>
<evidence type="ECO:0000256" key="5">
    <source>
        <dbReference type="ARBA" id="ARBA00023242"/>
    </source>
</evidence>
<sequence>MVVFGGGNEGIVDELHVYNTVTNQWFIPAVRGDIPPGCAAYGFVCDGTRLFVFGGMVEYGRYSDDLYELQASRWEWKKLSPRPPHNGPPPLPRLGHSFTLVGDQVFLFGGLANESDDPKTNIPRYLNDLYTLDIRNPNSAVWEVPPTYGSPPPPRESHTAVGWKDSNGHQRLIVYGGMNGSRLGDLWMLDIGPMSWSCPVVSGPCPLPRSLHSAICIDDKMFVFGGWVPLVIDEMKLSSHEKEWKCSDNLATYNLRTLAWETVAIESVEDAAPRARAGHSSVNINSRMYLWSGRDGYRKAWNNQVCCKDLWFLETKKPPAPTRVQLVRASTHTLEVSWGSVAIADAYLLQIQKYEIVNKTPPTPPANKGIGGVNFVTTVIGGVTKTITLLKTPITSLPKFHLLSYALGIFNYSNPARIQSAGSIVKLVSSGNNSNLNRPISIMTSQLGGAMGQTPILKTIPIISKTGPNQTKLVSINTKVLNPGTGTKILTSNPQTTLTTPSSTMATAEPATREATKSTEATSDDTLKNEAPTKPDHVWHDVAIVKSTSLIVNQYLEKVDQADPDAVDVVNIPDQNGTLRKVLLEPGTAYKFRVAALNECGRGPFSDVSAFKTCLPGFPGAPSAIKISKTLEGASISWEPPTSTNGTIQEYSVYLAVKSSQVRQNPNNMQFIRVYLGSIPRCLVPHNHLGSAHIDCSTKPAIIFRIAAKNQKGYGPATQVRWLQDASKVDTERQAFKRSVAAQESSTKKSRLEV</sequence>
<dbReference type="InterPro" id="IPR043536">
    <property type="entry name" value="HCF1/2"/>
</dbReference>
<evidence type="ECO:0000256" key="1">
    <source>
        <dbReference type="ARBA" id="ARBA00004123"/>
    </source>
</evidence>
<dbReference type="InterPro" id="IPR015915">
    <property type="entry name" value="Kelch-typ_b-propeller"/>
</dbReference>
<dbReference type="InParanoid" id="H2YCT8"/>
<organism evidence="8 9">
    <name type="scientific">Ciona savignyi</name>
    <name type="common">Pacific transparent sea squirt</name>
    <dbReference type="NCBI Taxonomy" id="51511"/>
    <lineage>
        <taxon>Eukaryota</taxon>
        <taxon>Metazoa</taxon>
        <taxon>Chordata</taxon>
        <taxon>Tunicata</taxon>
        <taxon>Ascidiacea</taxon>
        <taxon>Phlebobranchia</taxon>
        <taxon>Cionidae</taxon>
        <taxon>Ciona</taxon>
    </lineage>
</organism>
<dbReference type="Gene3D" id="2.60.40.10">
    <property type="entry name" value="Immunoglobulins"/>
    <property type="match status" value="2"/>
</dbReference>
<feature type="domain" description="Fibronectin type-III" evidence="7">
    <location>
        <begin position="521"/>
        <end position="616"/>
    </location>
</feature>
<dbReference type="GO" id="GO:0006338">
    <property type="term" value="P:chromatin remodeling"/>
    <property type="evidence" value="ECO:0007669"/>
    <property type="project" value="TreeGrafter"/>
</dbReference>
<dbReference type="InterPro" id="IPR059124">
    <property type="entry name" value="Kelch_HCF"/>
</dbReference>
<evidence type="ECO:0000256" key="2">
    <source>
        <dbReference type="ARBA" id="ARBA00022441"/>
    </source>
</evidence>
<dbReference type="SUPFAM" id="SSF117281">
    <property type="entry name" value="Kelch motif"/>
    <property type="match status" value="1"/>
</dbReference>
<protein>
    <recommendedName>
        <fullName evidence="7">Fibronectin type-III domain-containing protein</fullName>
    </recommendedName>
</protein>
<feature type="region of interest" description="Disordered" evidence="6">
    <location>
        <begin position="485"/>
        <end position="534"/>
    </location>
</feature>
<dbReference type="PANTHER" id="PTHR46003">
    <property type="entry name" value="HOST CELL FACTOR"/>
    <property type="match status" value="1"/>
</dbReference>
<dbReference type="CDD" id="cd00063">
    <property type="entry name" value="FN3"/>
    <property type="match status" value="2"/>
</dbReference>
<dbReference type="Ensembl" id="ENSCSAVT00000003184.1">
    <property type="protein sequence ID" value="ENSCSAVP00000003136.1"/>
    <property type="gene ID" value="ENSCSAVG00000001863.1"/>
</dbReference>
<keyword evidence="9" id="KW-1185">Reference proteome</keyword>
<dbReference type="InterPro" id="IPR036116">
    <property type="entry name" value="FN3_sf"/>
</dbReference>
<reference evidence="8" key="2">
    <citation type="submission" date="2025-08" db="UniProtKB">
        <authorList>
            <consortium name="Ensembl"/>
        </authorList>
    </citation>
    <scope>IDENTIFICATION</scope>
</reference>
<dbReference type="SMART" id="SM00060">
    <property type="entry name" value="FN3"/>
    <property type="match status" value="2"/>
</dbReference>
<reference evidence="9" key="1">
    <citation type="submission" date="2003-08" db="EMBL/GenBank/DDBJ databases">
        <authorList>
            <person name="Birren B."/>
            <person name="Nusbaum C."/>
            <person name="Abebe A."/>
            <person name="Abouelleil A."/>
            <person name="Adekoya E."/>
            <person name="Ait-zahra M."/>
            <person name="Allen N."/>
            <person name="Allen T."/>
            <person name="An P."/>
            <person name="Anderson M."/>
            <person name="Anderson S."/>
            <person name="Arachchi H."/>
            <person name="Armbruster J."/>
            <person name="Bachantsang P."/>
            <person name="Baldwin J."/>
            <person name="Barry A."/>
            <person name="Bayul T."/>
            <person name="Blitshsteyn B."/>
            <person name="Bloom T."/>
            <person name="Blye J."/>
            <person name="Boguslavskiy L."/>
            <person name="Borowsky M."/>
            <person name="Boukhgalter B."/>
            <person name="Brunache A."/>
            <person name="Butler J."/>
            <person name="Calixte N."/>
            <person name="Calvo S."/>
            <person name="Camarata J."/>
            <person name="Campo K."/>
            <person name="Chang J."/>
            <person name="Cheshatsang Y."/>
            <person name="Citroen M."/>
            <person name="Collymore A."/>
            <person name="Considine T."/>
            <person name="Cook A."/>
            <person name="Cooke P."/>
            <person name="Corum B."/>
            <person name="Cuomo C."/>
            <person name="David R."/>
            <person name="Dawoe T."/>
            <person name="Degray S."/>
            <person name="Dodge S."/>
            <person name="Dooley K."/>
            <person name="Dorje P."/>
            <person name="Dorjee K."/>
            <person name="Dorris L."/>
            <person name="Duffey N."/>
            <person name="Dupes A."/>
            <person name="Elkins T."/>
            <person name="Engels R."/>
            <person name="Erickson J."/>
            <person name="Farina A."/>
            <person name="Faro S."/>
            <person name="Ferreira P."/>
            <person name="Fischer H."/>
            <person name="Fitzgerald M."/>
            <person name="Foley K."/>
            <person name="Gage D."/>
            <person name="Galagan J."/>
            <person name="Gearin G."/>
            <person name="Gnerre S."/>
            <person name="Gnirke A."/>
            <person name="Goyette A."/>
            <person name="Graham J."/>
            <person name="Grandbois E."/>
            <person name="Gyaltsen K."/>
            <person name="Hafez N."/>
            <person name="Hagopian D."/>
            <person name="Hagos B."/>
            <person name="Hall J."/>
            <person name="Hatcher B."/>
            <person name="Heller A."/>
            <person name="Higgins H."/>
            <person name="Honan T."/>
            <person name="Horn A."/>
            <person name="Houde N."/>
            <person name="Hughes L."/>
            <person name="Hulme W."/>
            <person name="Husby E."/>
            <person name="Iliev I."/>
            <person name="Jaffe D."/>
            <person name="Jones C."/>
            <person name="Kamal M."/>
            <person name="Kamat A."/>
            <person name="Kamvysselis M."/>
            <person name="Karlsson E."/>
            <person name="Kells C."/>
            <person name="Kieu A."/>
            <person name="Kisner P."/>
            <person name="Kodira C."/>
            <person name="Kulbokas E."/>
            <person name="Labutti K."/>
            <person name="Lama D."/>
            <person name="Landers T."/>
            <person name="Leger J."/>
            <person name="Levine S."/>
            <person name="Lewis D."/>
            <person name="Lewis T."/>
            <person name="Lindblad-toh K."/>
            <person name="Liu X."/>
            <person name="Lokyitsang T."/>
            <person name="Lokyitsang Y."/>
            <person name="Lucien O."/>
            <person name="Lui A."/>
            <person name="Ma L.J."/>
            <person name="Mabbitt R."/>
            <person name="Macdonald J."/>
            <person name="Maclean C."/>
            <person name="Major J."/>
            <person name="Manning J."/>
            <person name="Marabella R."/>
            <person name="Maru K."/>
            <person name="Matthews C."/>
            <person name="Mauceli E."/>
            <person name="Mccarthy M."/>
            <person name="Mcdonough S."/>
            <person name="Mcghee T."/>
            <person name="Meldrim J."/>
            <person name="Meneus L."/>
            <person name="Mesirov J."/>
            <person name="Mihalev A."/>
            <person name="Mihova T."/>
            <person name="Mikkelsen T."/>
            <person name="Mlenga V."/>
            <person name="Moru K."/>
            <person name="Mozes J."/>
            <person name="Mulrain L."/>
            <person name="Munson G."/>
            <person name="Naylor J."/>
            <person name="Newes C."/>
            <person name="Nguyen C."/>
            <person name="Nguyen N."/>
            <person name="Nguyen T."/>
            <person name="Nicol R."/>
            <person name="Nielsen C."/>
            <person name="Nizzari M."/>
            <person name="Norbu C."/>
            <person name="Norbu N."/>
            <person name="O'donnell P."/>
            <person name="Okoawo O."/>
            <person name="O'leary S."/>
            <person name="Omotosho B."/>
            <person name="O'neill K."/>
            <person name="Osman S."/>
            <person name="Parker S."/>
            <person name="Perrin D."/>
            <person name="Phunkhang P."/>
            <person name="Piqani B."/>
            <person name="Purcell S."/>
            <person name="Rachupka T."/>
            <person name="Ramasamy U."/>
            <person name="Rameau R."/>
            <person name="Ray V."/>
            <person name="Raymond C."/>
            <person name="Retta R."/>
            <person name="Richardson S."/>
            <person name="Rise C."/>
            <person name="Rodriguez J."/>
            <person name="Rogers J."/>
            <person name="Rogov P."/>
            <person name="Rutman M."/>
            <person name="Schupbach R."/>
            <person name="Seaman C."/>
            <person name="Settipalli S."/>
            <person name="Sharpe T."/>
            <person name="Sheridan J."/>
            <person name="Sherpa N."/>
            <person name="Shi J."/>
            <person name="Smirnov S."/>
            <person name="Smith C."/>
            <person name="Sougnez C."/>
            <person name="Spencer B."/>
            <person name="Stalker J."/>
            <person name="Stange-thomann N."/>
            <person name="Stavropoulos S."/>
            <person name="Stetson K."/>
            <person name="Stone C."/>
            <person name="Stone S."/>
            <person name="Stubbs M."/>
            <person name="Talamas J."/>
            <person name="Tchuinga P."/>
            <person name="Tenzing P."/>
            <person name="Tesfaye S."/>
            <person name="Theodore J."/>
            <person name="Thoulutsang Y."/>
            <person name="Topham K."/>
            <person name="Towey S."/>
            <person name="Tsamla T."/>
            <person name="Tsomo N."/>
            <person name="Vallee D."/>
            <person name="Vassiliev H."/>
            <person name="Venkataraman V."/>
            <person name="Vinson J."/>
            <person name="Vo A."/>
            <person name="Wade C."/>
            <person name="Wang S."/>
            <person name="Wangchuk T."/>
            <person name="Wangdi T."/>
            <person name="Whittaker C."/>
            <person name="Wilkinson J."/>
            <person name="Wu Y."/>
            <person name="Wyman D."/>
            <person name="Yadav S."/>
            <person name="Yang S."/>
            <person name="Yang X."/>
            <person name="Yeager S."/>
            <person name="Yee E."/>
            <person name="Young G."/>
            <person name="Zainoun J."/>
            <person name="Zembeck L."/>
            <person name="Zimmer A."/>
            <person name="Zody M."/>
            <person name="Lander E."/>
        </authorList>
    </citation>
    <scope>NUCLEOTIDE SEQUENCE [LARGE SCALE GENOMIC DNA]</scope>
</reference>
<dbReference type="GeneTree" id="ENSGT00940000166952"/>
<evidence type="ECO:0000313" key="9">
    <source>
        <dbReference type="Proteomes" id="UP000007875"/>
    </source>
</evidence>
<dbReference type="PROSITE" id="PS50853">
    <property type="entry name" value="FN3"/>
    <property type="match status" value="1"/>
</dbReference>
<evidence type="ECO:0000313" key="8">
    <source>
        <dbReference type="Ensembl" id="ENSCSAVP00000003136.1"/>
    </source>
</evidence>
<dbReference type="STRING" id="51511.ENSCSAVP00000003136"/>
<dbReference type="PANTHER" id="PTHR46003:SF1">
    <property type="entry name" value="HOST CELL FACTOR"/>
    <property type="match status" value="1"/>
</dbReference>
<comment type="subcellular location">
    <subcellularLocation>
        <location evidence="1">Nucleus</location>
    </subcellularLocation>
</comment>
<keyword evidence="3" id="KW-0597">Phosphoprotein</keyword>
<evidence type="ECO:0000259" key="7">
    <source>
        <dbReference type="PROSITE" id="PS50853"/>
    </source>
</evidence>
<name>H2YCT8_CIOSA</name>
<dbReference type="Proteomes" id="UP000007875">
    <property type="component" value="Unassembled WGS sequence"/>
</dbReference>
<proteinExistence type="predicted"/>
<evidence type="ECO:0000256" key="6">
    <source>
        <dbReference type="SAM" id="MobiDB-lite"/>
    </source>
</evidence>
<dbReference type="InterPro" id="IPR013783">
    <property type="entry name" value="Ig-like_fold"/>
</dbReference>
<evidence type="ECO:0000256" key="3">
    <source>
        <dbReference type="ARBA" id="ARBA00022553"/>
    </source>
</evidence>
<feature type="region of interest" description="Disordered" evidence="6">
    <location>
        <begin position="735"/>
        <end position="754"/>
    </location>
</feature>